<dbReference type="GO" id="GO:0004519">
    <property type="term" value="F:endonuclease activity"/>
    <property type="evidence" value="ECO:0007669"/>
    <property type="project" value="UniProtKB-KW"/>
</dbReference>
<sequence>MPYNQITATGIIAPGPDPSGPSRGQICQIIYDALNQNGYSFQWINRSHQPYQGTLDNGVYQIDLYIYAWRIINGGRDNLPSEKRIEIRRGVNNIGFQRPITATQKTLLLGIYDCPTGTPIFSAWDATDPRNMGVSQKSCQVKVDELLAGLNNGIHTCLDSRNNTIYTFTPDFLGDYIDLVQSGNALPGVPQNTTPLSNRVRTANMPRRRARALRSTDSIMTQIGNLTQTEKHAIVKQRIGQGLFRDLLKNRYGCQCALCNINTESMLIASHIKEWSACSTDAEKLDESNGLLLCSHHDALFDKHLISFEDTGTLIISPTLSISEQASLQLSSIPLLTVTNDMKPYLAYHRNKLKK</sequence>
<feature type="domain" description="Methylase-associated X1" evidence="2">
    <location>
        <begin position="63"/>
        <end position="177"/>
    </location>
</feature>
<gene>
    <name evidence="3" type="ORF">SAMN04489757_14727</name>
</gene>
<name>A0A1I5IKV7_9FIRM</name>
<dbReference type="RefSeq" id="WP_091688630.1">
    <property type="nucleotide sequence ID" value="NZ_BAABFM010000078.1"/>
</dbReference>
<protein>
    <submittedName>
        <fullName evidence="3">HNH endonuclease</fullName>
    </submittedName>
</protein>
<dbReference type="OrthoDB" id="5678128at2"/>
<dbReference type="InterPro" id="IPR003615">
    <property type="entry name" value="HNH_nuc"/>
</dbReference>
<keyword evidence="3" id="KW-0540">Nuclease</keyword>
<dbReference type="Proteomes" id="UP000198806">
    <property type="component" value="Unassembled WGS sequence"/>
</dbReference>
<dbReference type="AlphaFoldDB" id="A0A1I5IKV7"/>
<dbReference type="Pfam" id="PF20296">
    <property type="entry name" value="MTaX1"/>
    <property type="match status" value="1"/>
</dbReference>
<keyword evidence="3" id="KW-0255">Endonuclease</keyword>
<evidence type="ECO:0000313" key="3">
    <source>
        <dbReference type="EMBL" id="SFO61268.1"/>
    </source>
</evidence>
<accession>A0A1I5IKV7</accession>
<reference evidence="3 4" key="1">
    <citation type="submission" date="2016-10" db="EMBL/GenBank/DDBJ databases">
        <authorList>
            <person name="de Groot N.N."/>
        </authorList>
    </citation>
    <scope>NUCLEOTIDE SEQUENCE [LARGE SCALE GENOMIC DNA]</scope>
    <source>
        <strain evidence="3 4">DSM 1283</strain>
    </source>
</reference>
<organism evidence="3 4">
    <name type="scientific">Anaerocolumna aminovalerica</name>
    <dbReference type="NCBI Taxonomy" id="1527"/>
    <lineage>
        <taxon>Bacteria</taxon>
        <taxon>Bacillati</taxon>
        <taxon>Bacillota</taxon>
        <taxon>Clostridia</taxon>
        <taxon>Lachnospirales</taxon>
        <taxon>Lachnospiraceae</taxon>
        <taxon>Anaerocolumna</taxon>
    </lineage>
</organism>
<keyword evidence="3" id="KW-0378">Hydrolase</keyword>
<dbReference type="STRING" id="1527.SAMN04489757_14727"/>
<evidence type="ECO:0000313" key="4">
    <source>
        <dbReference type="Proteomes" id="UP000198806"/>
    </source>
</evidence>
<keyword evidence="4" id="KW-1185">Reference proteome</keyword>
<evidence type="ECO:0000259" key="1">
    <source>
        <dbReference type="Pfam" id="PF13391"/>
    </source>
</evidence>
<dbReference type="Pfam" id="PF13391">
    <property type="entry name" value="HNH_2"/>
    <property type="match status" value="1"/>
</dbReference>
<evidence type="ECO:0000259" key="2">
    <source>
        <dbReference type="Pfam" id="PF20296"/>
    </source>
</evidence>
<feature type="domain" description="HNH nuclease" evidence="1">
    <location>
        <begin position="256"/>
        <end position="309"/>
    </location>
</feature>
<dbReference type="InterPro" id="IPR046894">
    <property type="entry name" value="MTaX1"/>
</dbReference>
<dbReference type="EMBL" id="FOWD01000047">
    <property type="protein sequence ID" value="SFO61268.1"/>
    <property type="molecule type" value="Genomic_DNA"/>
</dbReference>
<proteinExistence type="predicted"/>